<dbReference type="RefSeq" id="WP_268253635.1">
    <property type="nucleotide sequence ID" value="NZ_BMVC01000016.1"/>
</dbReference>
<evidence type="ECO:0000313" key="1">
    <source>
        <dbReference type="EMBL" id="GHD10510.1"/>
    </source>
</evidence>
<name>A0A918X478_9ACTN</name>
<proteinExistence type="predicted"/>
<sequence length="44" mass="4967">MPDPNDNTTDHTLPLTFGKRVKRARERRGKTRALVGDFVGRSAK</sequence>
<comment type="caution">
    <text evidence="1">The sequence shown here is derived from an EMBL/GenBank/DDBJ whole genome shotgun (WGS) entry which is preliminary data.</text>
</comment>
<dbReference type="AlphaFoldDB" id="A0A918X478"/>
<gene>
    <name evidence="1" type="ORF">GCM10010334_65680</name>
</gene>
<accession>A0A918X478</accession>
<evidence type="ECO:0000313" key="2">
    <source>
        <dbReference type="Proteomes" id="UP000638353"/>
    </source>
</evidence>
<reference evidence="1" key="1">
    <citation type="journal article" date="2014" name="Int. J. Syst. Evol. Microbiol.">
        <title>Complete genome sequence of Corynebacterium casei LMG S-19264T (=DSM 44701T), isolated from a smear-ripened cheese.</title>
        <authorList>
            <consortium name="US DOE Joint Genome Institute (JGI-PGF)"/>
            <person name="Walter F."/>
            <person name="Albersmeier A."/>
            <person name="Kalinowski J."/>
            <person name="Ruckert C."/>
        </authorList>
    </citation>
    <scope>NUCLEOTIDE SEQUENCE</scope>
    <source>
        <strain evidence="1">JCM 4637</strain>
    </source>
</reference>
<organism evidence="1 2">
    <name type="scientific">Streptomyces finlayi</name>
    <dbReference type="NCBI Taxonomy" id="67296"/>
    <lineage>
        <taxon>Bacteria</taxon>
        <taxon>Bacillati</taxon>
        <taxon>Actinomycetota</taxon>
        <taxon>Actinomycetes</taxon>
        <taxon>Kitasatosporales</taxon>
        <taxon>Streptomycetaceae</taxon>
        <taxon>Streptomyces</taxon>
    </lineage>
</organism>
<dbReference type="EMBL" id="BMVC01000016">
    <property type="protein sequence ID" value="GHD10510.1"/>
    <property type="molecule type" value="Genomic_DNA"/>
</dbReference>
<protein>
    <submittedName>
        <fullName evidence="1">Uncharacterized protein</fullName>
    </submittedName>
</protein>
<reference evidence="1" key="2">
    <citation type="submission" date="2020-09" db="EMBL/GenBank/DDBJ databases">
        <authorList>
            <person name="Sun Q."/>
            <person name="Ohkuma M."/>
        </authorList>
    </citation>
    <scope>NUCLEOTIDE SEQUENCE</scope>
    <source>
        <strain evidence="1">JCM 4637</strain>
    </source>
</reference>
<dbReference type="Proteomes" id="UP000638353">
    <property type="component" value="Unassembled WGS sequence"/>
</dbReference>